<evidence type="ECO:0000256" key="2">
    <source>
        <dbReference type="ARBA" id="ARBA00022692"/>
    </source>
</evidence>
<feature type="domain" description="G-protein coupled receptors family 1 profile" evidence="6">
    <location>
        <begin position="1"/>
        <end position="132"/>
    </location>
</feature>
<dbReference type="AlphaFoldDB" id="A0A815UV83"/>
<keyword evidence="2 5" id="KW-0812">Transmembrane</keyword>
<evidence type="ECO:0000256" key="5">
    <source>
        <dbReference type="SAM" id="Phobius"/>
    </source>
</evidence>
<dbReference type="PROSITE" id="PS50262">
    <property type="entry name" value="G_PROTEIN_RECEP_F1_2"/>
    <property type="match status" value="1"/>
</dbReference>
<evidence type="ECO:0000313" key="9">
    <source>
        <dbReference type="Proteomes" id="UP000663845"/>
    </source>
</evidence>
<dbReference type="GO" id="GO:0016020">
    <property type="term" value="C:membrane"/>
    <property type="evidence" value="ECO:0007669"/>
    <property type="project" value="UniProtKB-SubCell"/>
</dbReference>
<dbReference type="Proteomes" id="UP000663845">
    <property type="component" value="Unassembled WGS sequence"/>
</dbReference>
<sequence>MQNGASTINLDDPLATQTCDLWYARDIYNLFDLLITCVPYFLVLISCLSVISAVLYRKYVRNHRERRQAGSQNHRRLLFSLHLFLIWFLVTWSPWVLYDFFQSILNFTYSVYIDAITTFIVYLNYTFSSTIVLLTFKELRQFCFAKFGLQHGILIFKNRITPVQNIARAPIVHPAPAVGQS</sequence>
<comment type="caution">
    <text evidence="7">The sequence shown here is derived from an EMBL/GenBank/DDBJ whole genome shotgun (WGS) entry which is preliminary data.</text>
</comment>
<evidence type="ECO:0000313" key="8">
    <source>
        <dbReference type="EMBL" id="CAF4175308.1"/>
    </source>
</evidence>
<evidence type="ECO:0000256" key="1">
    <source>
        <dbReference type="ARBA" id="ARBA00004370"/>
    </source>
</evidence>
<keyword evidence="4 5" id="KW-0472">Membrane</keyword>
<name>A0A815UV83_9BILA</name>
<gene>
    <name evidence="7" type="ORF">JYZ213_LOCUS44760</name>
    <name evidence="8" type="ORF">OXD698_LOCUS39409</name>
</gene>
<reference evidence="7" key="1">
    <citation type="submission" date="2021-02" db="EMBL/GenBank/DDBJ databases">
        <authorList>
            <person name="Nowell W R."/>
        </authorList>
    </citation>
    <scope>NUCLEOTIDE SEQUENCE</scope>
</reference>
<dbReference type="InterPro" id="IPR017452">
    <property type="entry name" value="GPCR_Rhodpsn_7TM"/>
</dbReference>
<proteinExistence type="predicted"/>
<comment type="subcellular location">
    <subcellularLocation>
        <location evidence="1">Membrane</location>
    </subcellularLocation>
</comment>
<dbReference type="SUPFAM" id="SSF81321">
    <property type="entry name" value="Family A G protein-coupled receptor-like"/>
    <property type="match status" value="1"/>
</dbReference>
<feature type="transmembrane region" description="Helical" evidence="5">
    <location>
        <begin position="33"/>
        <end position="56"/>
    </location>
</feature>
<evidence type="ECO:0000256" key="4">
    <source>
        <dbReference type="ARBA" id="ARBA00023136"/>
    </source>
</evidence>
<dbReference type="EMBL" id="CAJNOG010003049">
    <property type="protein sequence ID" value="CAF1524409.1"/>
    <property type="molecule type" value="Genomic_DNA"/>
</dbReference>
<dbReference type="Gene3D" id="1.20.1070.10">
    <property type="entry name" value="Rhodopsin 7-helix transmembrane proteins"/>
    <property type="match status" value="1"/>
</dbReference>
<evidence type="ECO:0000313" key="7">
    <source>
        <dbReference type="EMBL" id="CAF1524409.1"/>
    </source>
</evidence>
<protein>
    <recommendedName>
        <fullName evidence="6">G-protein coupled receptors family 1 profile domain-containing protein</fullName>
    </recommendedName>
</protein>
<accession>A0A815UV83</accession>
<feature type="transmembrane region" description="Helical" evidence="5">
    <location>
        <begin position="109"/>
        <end position="136"/>
    </location>
</feature>
<dbReference type="Proteomes" id="UP000663844">
    <property type="component" value="Unassembled WGS sequence"/>
</dbReference>
<keyword evidence="3 5" id="KW-1133">Transmembrane helix</keyword>
<organism evidence="7 9">
    <name type="scientific">Adineta steineri</name>
    <dbReference type="NCBI Taxonomy" id="433720"/>
    <lineage>
        <taxon>Eukaryota</taxon>
        <taxon>Metazoa</taxon>
        <taxon>Spiralia</taxon>
        <taxon>Gnathifera</taxon>
        <taxon>Rotifera</taxon>
        <taxon>Eurotatoria</taxon>
        <taxon>Bdelloidea</taxon>
        <taxon>Adinetida</taxon>
        <taxon>Adinetidae</taxon>
        <taxon>Adineta</taxon>
    </lineage>
</organism>
<evidence type="ECO:0000259" key="6">
    <source>
        <dbReference type="PROSITE" id="PS50262"/>
    </source>
</evidence>
<feature type="transmembrane region" description="Helical" evidence="5">
    <location>
        <begin position="77"/>
        <end position="97"/>
    </location>
</feature>
<dbReference type="EMBL" id="CAJOAZ010008004">
    <property type="protein sequence ID" value="CAF4175308.1"/>
    <property type="molecule type" value="Genomic_DNA"/>
</dbReference>
<evidence type="ECO:0000256" key="3">
    <source>
        <dbReference type="ARBA" id="ARBA00022989"/>
    </source>
</evidence>